<dbReference type="Pfam" id="PF01643">
    <property type="entry name" value="Acyl-ACP_TE"/>
    <property type="match status" value="1"/>
</dbReference>
<feature type="domain" description="Acyl-ACP thioesterase N-terminal hotdog" evidence="1">
    <location>
        <begin position="3"/>
        <end position="123"/>
    </location>
</feature>
<dbReference type="InterPro" id="IPR002864">
    <property type="entry name" value="Acyl-ACP_thioesterase_NHD"/>
</dbReference>
<dbReference type="CDD" id="cd00586">
    <property type="entry name" value="4HBT"/>
    <property type="match status" value="2"/>
</dbReference>
<gene>
    <name evidence="2" type="ORF">KTT_01890</name>
</gene>
<dbReference type="RefSeq" id="WP_126577942.1">
    <property type="nucleotide sequence ID" value="NZ_BIFR01000001.1"/>
</dbReference>
<dbReference type="OrthoDB" id="5242854at2"/>
<name>A0A401ZU87_9CHLR</name>
<organism evidence="2 3">
    <name type="scientific">Tengunoibacter tsumagoiensis</name>
    <dbReference type="NCBI Taxonomy" id="2014871"/>
    <lineage>
        <taxon>Bacteria</taxon>
        <taxon>Bacillati</taxon>
        <taxon>Chloroflexota</taxon>
        <taxon>Ktedonobacteria</taxon>
        <taxon>Ktedonobacterales</taxon>
        <taxon>Dictyobacteraceae</taxon>
        <taxon>Tengunoibacter</taxon>
    </lineage>
</organism>
<dbReference type="Proteomes" id="UP000287352">
    <property type="component" value="Unassembled WGS sequence"/>
</dbReference>
<reference evidence="3" key="1">
    <citation type="submission" date="2018-12" db="EMBL/GenBank/DDBJ databases">
        <title>Tengunoibacter tsumagoiensis gen. nov., sp. nov., Dictyobacter kobayashii sp. nov., D. alpinus sp. nov., and D. joshuensis sp. nov. and description of Dictyobacteraceae fam. nov. within the order Ktedonobacterales isolated from Tengu-no-mugimeshi.</title>
        <authorList>
            <person name="Wang C.M."/>
            <person name="Zheng Y."/>
            <person name="Sakai Y."/>
            <person name="Toyoda A."/>
            <person name="Minakuchi Y."/>
            <person name="Abe K."/>
            <person name="Yokota A."/>
            <person name="Yabe S."/>
        </authorList>
    </citation>
    <scope>NUCLEOTIDE SEQUENCE [LARGE SCALE GENOMIC DNA]</scope>
    <source>
        <strain evidence="3">Uno3</strain>
    </source>
</reference>
<protein>
    <recommendedName>
        <fullName evidence="1">Acyl-ACP thioesterase N-terminal hotdog domain-containing protein</fullName>
    </recommendedName>
</protein>
<dbReference type="InterPro" id="IPR029069">
    <property type="entry name" value="HotDog_dom_sf"/>
</dbReference>
<dbReference type="SUPFAM" id="SSF54637">
    <property type="entry name" value="Thioesterase/thiol ester dehydrase-isomerase"/>
    <property type="match status" value="2"/>
</dbReference>
<dbReference type="GO" id="GO:0016790">
    <property type="term" value="F:thiolester hydrolase activity"/>
    <property type="evidence" value="ECO:0007669"/>
    <property type="project" value="InterPro"/>
</dbReference>
<comment type="caution">
    <text evidence="2">The sequence shown here is derived from an EMBL/GenBank/DDBJ whole genome shotgun (WGS) entry which is preliminary data.</text>
</comment>
<accession>A0A401ZU87</accession>
<dbReference type="GO" id="GO:0006633">
    <property type="term" value="P:fatty acid biosynthetic process"/>
    <property type="evidence" value="ECO:0007669"/>
    <property type="project" value="InterPro"/>
</dbReference>
<evidence type="ECO:0000259" key="1">
    <source>
        <dbReference type="Pfam" id="PF01643"/>
    </source>
</evidence>
<evidence type="ECO:0000313" key="2">
    <source>
        <dbReference type="EMBL" id="GCE10330.1"/>
    </source>
</evidence>
<sequence length="256" mass="29816">MGRHFHYNYSVRYDECDYNGFLTTEAFLRYLQDIAGRDAEEVFPDSEGFWVIKRTLVSFSEPVQMHTDLEIDTYALSFTRVSAQRAYEARLKGSAPESEPVITARSLWVYLDQRGRPARVPERTVQLWLPDGPVRQVVDEPWPAFPAREPEQSSFVVPFSAIDNMKHMNNTVYVETLDNAAWESYLQAGITLTTADLRVHDYEIEYSESALLGDHLEVQTWFEPFPVPGQEFTRWQQITRNGSRLVRARSRWHWTA</sequence>
<dbReference type="Gene3D" id="3.10.129.10">
    <property type="entry name" value="Hotdog Thioesterase"/>
    <property type="match status" value="1"/>
</dbReference>
<dbReference type="EMBL" id="BIFR01000001">
    <property type="protein sequence ID" value="GCE10330.1"/>
    <property type="molecule type" value="Genomic_DNA"/>
</dbReference>
<dbReference type="Pfam" id="PF13279">
    <property type="entry name" value="4HBT_2"/>
    <property type="match status" value="1"/>
</dbReference>
<evidence type="ECO:0000313" key="3">
    <source>
        <dbReference type="Proteomes" id="UP000287352"/>
    </source>
</evidence>
<keyword evidence="3" id="KW-1185">Reference proteome</keyword>
<dbReference type="AlphaFoldDB" id="A0A401ZU87"/>
<proteinExistence type="predicted"/>